<dbReference type="Pfam" id="PF03466">
    <property type="entry name" value="LysR_substrate"/>
    <property type="match status" value="1"/>
</dbReference>
<dbReference type="InterPro" id="IPR036390">
    <property type="entry name" value="WH_DNA-bd_sf"/>
</dbReference>
<dbReference type="InterPro" id="IPR058163">
    <property type="entry name" value="LysR-type_TF_proteobact-type"/>
</dbReference>
<sequence length="282" mass="30423">MQRLDWDDLRYALAVAEQGSLAAAARVLGVNHTTVLRRVTAFEETLGVRLFDRQPSGYVPTEAGEALLDKARRMDGLAAEFERAVLGADLRIAGPLRITTTDTLAASVLPEILVAFAASHPDVQVELSTSNQFANLSKRDADLAIRPASQAPDSLVGRKVATIAFAVYGADETAGWIAPDDSLSNTTVARWLRETRADAPIVAKADSLLTMRDLAAAGLGRAALPCFLGDRSNGLRRLHKIEPTNELWLLTHEDLRTTARVATAMTFFGTALAARRSLFEGT</sequence>
<evidence type="ECO:0000313" key="6">
    <source>
        <dbReference type="EMBL" id="GIL39332.1"/>
    </source>
</evidence>
<dbReference type="GO" id="GO:0003700">
    <property type="term" value="F:DNA-binding transcription factor activity"/>
    <property type="evidence" value="ECO:0007669"/>
    <property type="project" value="InterPro"/>
</dbReference>
<dbReference type="SUPFAM" id="SSF53850">
    <property type="entry name" value="Periplasmic binding protein-like II"/>
    <property type="match status" value="1"/>
</dbReference>
<keyword evidence="4" id="KW-0804">Transcription</keyword>
<evidence type="ECO:0000256" key="2">
    <source>
        <dbReference type="ARBA" id="ARBA00023015"/>
    </source>
</evidence>
<dbReference type="EMBL" id="BOPV01000001">
    <property type="protein sequence ID" value="GIL39332.1"/>
    <property type="molecule type" value="Genomic_DNA"/>
</dbReference>
<feature type="domain" description="HTH lysR-type" evidence="5">
    <location>
        <begin position="4"/>
        <end position="61"/>
    </location>
</feature>
<evidence type="ECO:0000313" key="7">
    <source>
        <dbReference type="Proteomes" id="UP000681075"/>
    </source>
</evidence>
<dbReference type="PANTHER" id="PTHR30537:SF3">
    <property type="entry name" value="TRANSCRIPTIONAL REGULATORY PROTEIN"/>
    <property type="match status" value="1"/>
</dbReference>
<keyword evidence="7" id="KW-1185">Reference proteome</keyword>
<organism evidence="6 7">
    <name type="scientific">Roseiterribacter gracilis</name>
    <dbReference type="NCBI Taxonomy" id="2812848"/>
    <lineage>
        <taxon>Bacteria</taxon>
        <taxon>Pseudomonadati</taxon>
        <taxon>Pseudomonadota</taxon>
        <taxon>Alphaproteobacteria</taxon>
        <taxon>Rhodospirillales</taxon>
        <taxon>Roseiterribacteraceae</taxon>
        <taxon>Roseiterribacter</taxon>
    </lineage>
</organism>
<dbReference type="InterPro" id="IPR036388">
    <property type="entry name" value="WH-like_DNA-bd_sf"/>
</dbReference>
<evidence type="ECO:0000256" key="3">
    <source>
        <dbReference type="ARBA" id="ARBA00023125"/>
    </source>
</evidence>
<comment type="caution">
    <text evidence="6">The sequence shown here is derived from an EMBL/GenBank/DDBJ whole genome shotgun (WGS) entry which is preliminary data.</text>
</comment>
<dbReference type="Proteomes" id="UP000681075">
    <property type="component" value="Unassembled WGS sequence"/>
</dbReference>
<keyword evidence="2" id="KW-0805">Transcription regulation</keyword>
<dbReference type="PANTHER" id="PTHR30537">
    <property type="entry name" value="HTH-TYPE TRANSCRIPTIONAL REGULATOR"/>
    <property type="match status" value="1"/>
</dbReference>
<dbReference type="GO" id="GO:0006351">
    <property type="term" value="P:DNA-templated transcription"/>
    <property type="evidence" value="ECO:0007669"/>
    <property type="project" value="TreeGrafter"/>
</dbReference>
<evidence type="ECO:0000259" key="5">
    <source>
        <dbReference type="PROSITE" id="PS50931"/>
    </source>
</evidence>
<dbReference type="SUPFAM" id="SSF46785">
    <property type="entry name" value="Winged helix' DNA-binding domain"/>
    <property type="match status" value="1"/>
</dbReference>
<name>A0A8S8XBC6_9PROT</name>
<comment type="similarity">
    <text evidence="1">Belongs to the LysR transcriptional regulatory family.</text>
</comment>
<dbReference type="PROSITE" id="PS50931">
    <property type="entry name" value="HTH_LYSR"/>
    <property type="match status" value="1"/>
</dbReference>
<protein>
    <submittedName>
        <fullName evidence="6">LysR family transcriptional regulator</fullName>
    </submittedName>
</protein>
<dbReference type="Gene3D" id="3.40.190.290">
    <property type="match status" value="1"/>
</dbReference>
<dbReference type="InterPro" id="IPR005119">
    <property type="entry name" value="LysR_subst-bd"/>
</dbReference>
<dbReference type="InterPro" id="IPR000847">
    <property type="entry name" value="LysR_HTH_N"/>
</dbReference>
<dbReference type="Pfam" id="PF00126">
    <property type="entry name" value="HTH_1"/>
    <property type="match status" value="1"/>
</dbReference>
<reference evidence="6" key="1">
    <citation type="submission" date="2021-02" db="EMBL/GenBank/DDBJ databases">
        <title>Genome sequence of Rhodospirillales sp. strain TMPK1 isolated from soil.</title>
        <authorList>
            <person name="Nakai R."/>
            <person name="Kusada H."/>
            <person name="Tamaki H."/>
        </authorList>
    </citation>
    <scope>NUCLEOTIDE SEQUENCE</scope>
    <source>
        <strain evidence="6">TMPK1</strain>
    </source>
</reference>
<keyword evidence="3" id="KW-0238">DNA-binding</keyword>
<dbReference type="AlphaFoldDB" id="A0A8S8XBC6"/>
<dbReference type="Gene3D" id="1.10.10.10">
    <property type="entry name" value="Winged helix-like DNA-binding domain superfamily/Winged helix DNA-binding domain"/>
    <property type="match status" value="1"/>
</dbReference>
<proteinExistence type="inferred from homology"/>
<dbReference type="RefSeq" id="WP_420242441.1">
    <property type="nucleotide sequence ID" value="NZ_BOPV01000001.1"/>
</dbReference>
<dbReference type="GO" id="GO:0043565">
    <property type="term" value="F:sequence-specific DNA binding"/>
    <property type="evidence" value="ECO:0007669"/>
    <property type="project" value="TreeGrafter"/>
</dbReference>
<evidence type="ECO:0000256" key="1">
    <source>
        <dbReference type="ARBA" id="ARBA00009437"/>
    </source>
</evidence>
<accession>A0A8S8XBC6</accession>
<evidence type="ECO:0000256" key="4">
    <source>
        <dbReference type="ARBA" id="ARBA00023163"/>
    </source>
</evidence>
<gene>
    <name evidence="6" type="ORF">TMPK1_15690</name>
</gene>